<comment type="caution">
    <text evidence="5">The sequence shown here is derived from an EMBL/GenBank/DDBJ whole genome shotgun (WGS) entry which is preliminary data.</text>
</comment>
<evidence type="ECO:0000313" key="5">
    <source>
        <dbReference type="EMBL" id="KAK2770214.1"/>
    </source>
</evidence>
<dbReference type="PROSITE" id="PS00028">
    <property type="entry name" value="ZINC_FINGER_C2H2_1"/>
    <property type="match status" value="1"/>
</dbReference>
<dbReference type="InterPro" id="IPR036236">
    <property type="entry name" value="Znf_C2H2_sf"/>
</dbReference>
<dbReference type="PROSITE" id="PS50157">
    <property type="entry name" value="ZINC_FINGER_C2H2_2"/>
    <property type="match status" value="1"/>
</dbReference>
<protein>
    <submittedName>
        <fullName evidence="5">C2H2 type zinc finger domain-containing protein</fullName>
    </submittedName>
</protein>
<accession>A0AAD9YMJ4</accession>
<evidence type="ECO:0000256" key="1">
    <source>
        <dbReference type="ARBA" id="ARBA00022771"/>
    </source>
</evidence>
<dbReference type="AlphaFoldDB" id="A0AAD9YMJ4"/>
<keyword evidence="1 2" id="KW-0862">Zinc</keyword>
<keyword evidence="1 2" id="KW-0863">Zinc-finger</keyword>
<dbReference type="PANTHER" id="PTHR47251:SF1">
    <property type="entry name" value="FINGER DOMAIN PROTEIN, PUTATIVE (AFU_ORTHOLOGUE AFUA_3G04180)-RELATED"/>
    <property type="match status" value="1"/>
</dbReference>
<reference evidence="5" key="1">
    <citation type="submission" date="2023-02" db="EMBL/GenBank/DDBJ databases">
        <title>Colletotrichum kahawae CIFC_Que2 genome sequencing and assembly.</title>
        <authorList>
            <person name="Baroncelli R."/>
        </authorList>
    </citation>
    <scope>NUCLEOTIDE SEQUENCE</scope>
    <source>
        <strain evidence="5">CIFC_Que2</strain>
    </source>
</reference>
<dbReference type="EMBL" id="VYYT01000100">
    <property type="protein sequence ID" value="KAK2770214.1"/>
    <property type="molecule type" value="Genomic_DNA"/>
</dbReference>
<dbReference type="PANTHER" id="PTHR47251">
    <property type="entry name" value="FINGER DOMAIN PROTEIN, PUTATIVE (AFU_ORTHOLOGUE AFUA_3G04180)-RELATED"/>
    <property type="match status" value="1"/>
</dbReference>
<evidence type="ECO:0000256" key="2">
    <source>
        <dbReference type="PROSITE-ProRule" id="PRU00042"/>
    </source>
</evidence>
<evidence type="ECO:0000313" key="6">
    <source>
        <dbReference type="Proteomes" id="UP001281614"/>
    </source>
</evidence>
<feature type="domain" description="C2H2-type" evidence="4">
    <location>
        <begin position="86"/>
        <end position="115"/>
    </location>
</feature>
<dbReference type="SUPFAM" id="SSF57667">
    <property type="entry name" value="beta-beta-alpha zinc fingers"/>
    <property type="match status" value="1"/>
</dbReference>
<dbReference type="GO" id="GO:0008270">
    <property type="term" value="F:zinc ion binding"/>
    <property type="evidence" value="ECO:0007669"/>
    <property type="project" value="UniProtKB-KW"/>
</dbReference>
<organism evidence="5 6">
    <name type="scientific">Colletotrichum kahawae</name>
    <name type="common">Coffee berry disease fungus</name>
    <dbReference type="NCBI Taxonomy" id="34407"/>
    <lineage>
        <taxon>Eukaryota</taxon>
        <taxon>Fungi</taxon>
        <taxon>Dikarya</taxon>
        <taxon>Ascomycota</taxon>
        <taxon>Pezizomycotina</taxon>
        <taxon>Sordariomycetes</taxon>
        <taxon>Hypocreomycetidae</taxon>
        <taxon>Glomerellales</taxon>
        <taxon>Glomerellaceae</taxon>
        <taxon>Colletotrichum</taxon>
        <taxon>Colletotrichum gloeosporioides species complex</taxon>
    </lineage>
</organism>
<dbReference type="InterPro" id="IPR003604">
    <property type="entry name" value="Matrin/U1-like-C_Znf_C2H2"/>
</dbReference>
<feature type="non-terminal residue" evidence="5">
    <location>
        <position position="230"/>
    </location>
</feature>
<dbReference type="InterPro" id="IPR013087">
    <property type="entry name" value="Znf_C2H2_type"/>
</dbReference>
<keyword evidence="1 2" id="KW-0479">Metal-binding</keyword>
<dbReference type="SMART" id="SM00451">
    <property type="entry name" value="ZnF_U1"/>
    <property type="match status" value="1"/>
</dbReference>
<gene>
    <name evidence="5" type="ORF">CKAH01_14864</name>
</gene>
<dbReference type="GO" id="GO:0003676">
    <property type="term" value="F:nucleic acid binding"/>
    <property type="evidence" value="ECO:0007669"/>
    <property type="project" value="InterPro"/>
</dbReference>
<sequence length="230" mass="25532">HVFGPARFPFARRLAPRTLFYLTSNQQPATSNQQPASQHAHHTYFSHRLTVHKSNSWNALAATMPPRHQTLPPAQTSSAREALQSFYCSLCSKGYSRMNDYEAHLSSYDHSHKQRLKDMKAMVRDPTAGARARKAEAKADGLVSIKLASAEQTTQATTTGGFKKGGFKKSGFKSAFTPIDTSAVVGQDAPRSKMDQALQVGRLSREQELECESDTDEEGYQSYDPRHPTD</sequence>
<feature type="region of interest" description="Disordered" evidence="3">
    <location>
        <begin position="200"/>
        <end position="230"/>
    </location>
</feature>
<keyword evidence="6" id="KW-1185">Reference proteome</keyword>
<evidence type="ECO:0000259" key="4">
    <source>
        <dbReference type="PROSITE" id="PS50157"/>
    </source>
</evidence>
<evidence type="ECO:0000256" key="3">
    <source>
        <dbReference type="SAM" id="MobiDB-lite"/>
    </source>
</evidence>
<feature type="compositionally biased region" description="Acidic residues" evidence="3">
    <location>
        <begin position="209"/>
        <end position="219"/>
    </location>
</feature>
<dbReference type="Proteomes" id="UP001281614">
    <property type="component" value="Unassembled WGS sequence"/>
</dbReference>
<proteinExistence type="predicted"/>
<name>A0AAD9YMJ4_COLKA</name>